<feature type="compositionally biased region" description="Polar residues" evidence="7">
    <location>
        <begin position="287"/>
        <end position="296"/>
    </location>
</feature>
<evidence type="ECO:0000313" key="9">
    <source>
        <dbReference type="Ensembl" id="ENSCINP00000003618.3"/>
    </source>
</evidence>
<dbReference type="InterPro" id="IPR018247">
    <property type="entry name" value="EF_Hand_1_Ca_BS"/>
</dbReference>
<protein>
    <submittedName>
        <fullName evidence="9">Uncharacterized LOC100179999</fullName>
    </submittedName>
</protein>
<dbReference type="PANTHER" id="PTHR18905">
    <property type="entry name" value="NINEIN"/>
    <property type="match status" value="1"/>
</dbReference>
<feature type="region of interest" description="Disordered" evidence="7">
    <location>
        <begin position="726"/>
        <end position="745"/>
    </location>
</feature>
<evidence type="ECO:0000256" key="1">
    <source>
        <dbReference type="ARBA" id="ARBA00004300"/>
    </source>
</evidence>
<feature type="coiled-coil region" evidence="6">
    <location>
        <begin position="648"/>
        <end position="679"/>
    </location>
</feature>
<dbReference type="STRING" id="7719.ENSCINP00000003618"/>
<dbReference type="SUPFAM" id="SSF47473">
    <property type="entry name" value="EF-hand"/>
    <property type="match status" value="2"/>
</dbReference>
<evidence type="ECO:0000259" key="8">
    <source>
        <dbReference type="PROSITE" id="PS50222"/>
    </source>
</evidence>
<keyword evidence="4" id="KW-0106">Calcium</keyword>
<keyword evidence="3" id="KW-0597">Phosphoprotein</keyword>
<dbReference type="Gene3D" id="1.10.238.10">
    <property type="entry name" value="EF-hand"/>
    <property type="match status" value="1"/>
</dbReference>
<dbReference type="InterPro" id="IPR011992">
    <property type="entry name" value="EF-hand-dom_pair"/>
</dbReference>
<proteinExistence type="predicted"/>
<evidence type="ECO:0000256" key="5">
    <source>
        <dbReference type="ARBA" id="ARBA00023212"/>
    </source>
</evidence>
<organism evidence="9 10">
    <name type="scientific">Ciona intestinalis</name>
    <name type="common">Transparent sea squirt</name>
    <name type="synonym">Ascidia intestinalis</name>
    <dbReference type="NCBI Taxonomy" id="7719"/>
    <lineage>
        <taxon>Eukaryota</taxon>
        <taxon>Metazoa</taxon>
        <taxon>Chordata</taxon>
        <taxon>Tunicata</taxon>
        <taxon>Ascidiacea</taxon>
        <taxon>Phlebobranchia</taxon>
        <taxon>Cionidae</taxon>
        <taxon>Ciona</taxon>
    </lineage>
</organism>
<feature type="coiled-coil region" evidence="6">
    <location>
        <begin position="513"/>
        <end position="605"/>
    </location>
</feature>
<feature type="compositionally biased region" description="Polar residues" evidence="7">
    <location>
        <begin position="359"/>
        <end position="371"/>
    </location>
</feature>
<evidence type="ECO:0000256" key="2">
    <source>
        <dbReference type="ARBA" id="ARBA00022490"/>
    </source>
</evidence>
<accession>A0A1W2WHT0</accession>
<dbReference type="OrthoDB" id="5799458at2759"/>
<dbReference type="AlphaFoldDB" id="F6X628"/>
<dbReference type="RefSeq" id="XP_002129327.1">
    <property type="nucleotide sequence ID" value="XM_002129291.1"/>
</dbReference>
<reference evidence="9" key="2">
    <citation type="journal article" date="2008" name="Genome Biol.">
        <title>Improved genome assembly and evidence-based global gene model set for the chordate Ciona intestinalis: new insight into intron and operon populations.</title>
        <authorList>
            <person name="Satou Y."/>
            <person name="Mineta K."/>
            <person name="Ogasawara M."/>
            <person name="Sasakura Y."/>
            <person name="Shoguchi E."/>
            <person name="Ueno K."/>
            <person name="Yamada L."/>
            <person name="Matsumoto J."/>
            <person name="Wasserscheid J."/>
            <person name="Dewar K."/>
            <person name="Wiley G.B."/>
            <person name="Macmil S.L."/>
            <person name="Roe B.A."/>
            <person name="Zeller R.W."/>
            <person name="Hastings K.E."/>
            <person name="Lemaire P."/>
            <person name="Lindquist E."/>
            <person name="Endo T."/>
            <person name="Hotta K."/>
            <person name="Inaba K."/>
        </authorList>
    </citation>
    <scope>NUCLEOTIDE SEQUENCE [LARGE SCALE GENOMIC DNA]</scope>
    <source>
        <strain evidence="9">wild type</strain>
    </source>
</reference>
<feature type="region of interest" description="Disordered" evidence="7">
    <location>
        <begin position="146"/>
        <end position="175"/>
    </location>
</feature>
<reference evidence="10" key="1">
    <citation type="journal article" date="2002" name="Science">
        <title>The draft genome of Ciona intestinalis: insights into chordate and vertebrate origins.</title>
        <authorList>
            <person name="Dehal P."/>
            <person name="Satou Y."/>
            <person name="Campbell R.K."/>
            <person name="Chapman J."/>
            <person name="Degnan B."/>
            <person name="De Tomaso A."/>
            <person name="Davidson B."/>
            <person name="Di Gregorio A."/>
            <person name="Gelpke M."/>
            <person name="Goodstein D.M."/>
            <person name="Harafuji N."/>
            <person name="Hastings K.E."/>
            <person name="Ho I."/>
            <person name="Hotta K."/>
            <person name="Huang W."/>
            <person name="Kawashima T."/>
            <person name="Lemaire P."/>
            <person name="Martinez D."/>
            <person name="Meinertzhagen I.A."/>
            <person name="Necula S."/>
            <person name="Nonaka M."/>
            <person name="Putnam N."/>
            <person name="Rash S."/>
            <person name="Saiga H."/>
            <person name="Satake M."/>
            <person name="Terry A."/>
            <person name="Yamada L."/>
            <person name="Wang H.G."/>
            <person name="Awazu S."/>
            <person name="Azumi K."/>
            <person name="Boore J."/>
            <person name="Branno M."/>
            <person name="Chin-Bow S."/>
            <person name="DeSantis R."/>
            <person name="Doyle S."/>
            <person name="Francino P."/>
            <person name="Keys D.N."/>
            <person name="Haga S."/>
            <person name="Hayashi H."/>
            <person name="Hino K."/>
            <person name="Imai K.S."/>
            <person name="Inaba K."/>
            <person name="Kano S."/>
            <person name="Kobayashi K."/>
            <person name="Kobayashi M."/>
            <person name="Lee B.I."/>
            <person name="Makabe K.W."/>
            <person name="Manohar C."/>
            <person name="Matassi G."/>
            <person name="Medina M."/>
            <person name="Mochizuki Y."/>
            <person name="Mount S."/>
            <person name="Morishita T."/>
            <person name="Miura S."/>
            <person name="Nakayama A."/>
            <person name="Nishizaka S."/>
            <person name="Nomoto H."/>
            <person name="Ohta F."/>
            <person name="Oishi K."/>
            <person name="Rigoutsos I."/>
            <person name="Sano M."/>
            <person name="Sasaki A."/>
            <person name="Sasakura Y."/>
            <person name="Shoguchi E."/>
            <person name="Shin-i T."/>
            <person name="Spagnuolo A."/>
            <person name="Stainier D."/>
            <person name="Suzuki M.M."/>
            <person name="Tassy O."/>
            <person name="Takatori N."/>
            <person name="Tokuoka M."/>
            <person name="Yagi K."/>
            <person name="Yoshizaki F."/>
            <person name="Wada S."/>
            <person name="Zhang C."/>
            <person name="Hyatt P.D."/>
            <person name="Larimer F."/>
            <person name="Detter C."/>
            <person name="Doggett N."/>
            <person name="Glavina T."/>
            <person name="Hawkins T."/>
            <person name="Richardson P."/>
            <person name="Lucas S."/>
            <person name="Kohara Y."/>
            <person name="Levine M."/>
            <person name="Satoh N."/>
            <person name="Rokhsar D.S."/>
        </authorList>
    </citation>
    <scope>NUCLEOTIDE SEQUENCE [LARGE SCALE GENOMIC DNA]</scope>
</reference>
<feature type="compositionally biased region" description="Polar residues" evidence="7">
    <location>
        <begin position="322"/>
        <end position="346"/>
    </location>
</feature>
<comment type="subcellular location">
    <subcellularLocation>
        <location evidence="1">Cytoplasm</location>
        <location evidence="1">Cytoskeleton</location>
        <location evidence="1">Microtubule organizing center</location>
        <location evidence="1">Centrosome</location>
    </subcellularLocation>
</comment>
<keyword evidence="10" id="KW-1185">Reference proteome</keyword>
<dbReference type="EMBL" id="EAAA01002494">
    <property type="status" value="NOT_ANNOTATED_CDS"/>
    <property type="molecule type" value="Genomic_DNA"/>
</dbReference>
<keyword evidence="2" id="KW-0963">Cytoplasm</keyword>
<reference evidence="9" key="3">
    <citation type="submission" date="2025-08" db="UniProtKB">
        <authorList>
            <consortium name="Ensembl"/>
        </authorList>
    </citation>
    <scope>IDENTIFICATION</scope>
</reference>
<feature type="domain" description="EF-hand" evidence="8">
    <location>
        <begin position="6"/>
        <end position="41"/>
    </location>
</feature>
<dbReference type="GeneTree" id="ENSGT00660000095541"/>
<keyword evidence="5" id="KW-0206">Cytoskeleton</keyword>
<dbReference type="Ensembl" id="ENSCINT00000003618.3">
    <property type="protein sequence ID" value="ENSCINP00000003618.3"/>
    <property type="gene ID" value="ENSCING00000001794.3"/>
</dbReference>
<dbReference type="InParanoid" id="F6X628"/>
<dbReference type="GO" id="GO:0005509">
    <property type="term" value="F:calcium ion binding"/>
    <property type="evidence" value="ECO:0007669"/>
    <property type="project" value="InterPro"/>
</dbReference>
<evidence type="ECO:0000313" key="10">
    <source>
        <dbReference type="Proteomes" id="UP000008144"/>
    </source>
</evidence>
<feature type="compositionally biased region" description="Basic and acidic residues" evidence="7">
    <location>
        <begin position="730"/>
        <end position="740"/>
    </location>
</feature>
<name>F6X628_CIOIN</name>
<dbReference type="SMART" id="SM00054">
    <property type="entry name" value="EFh"/>
    <property type="match status" value="2"/>
</dbReference>
<dbReference type="PROSITE" id="PS00018">
    <property type="entry name" value="EF_HAND_1"/>
    <property type="match status" value="2"/>
</dbReference>
<sequence length="777" mass="87971">MENSAEYDALLRSVFDSCDTSGNGLINSTEFEELCSQLSLENESSVLARFLFDSTSLIGYEKFKEGLLLLLEGSLSGNDVKHAKSDSLEFSDDGYLDNEDLNDNNLKNISEKIRSEDSDSDVGFGDVVEEKSWIVIDLKESENSRKSEKRKYGRRSRPDLELLGDNAMDSSSNQNSVTHVTSCVEYYADGDGSDWITPDIGPSPDTPTCDSQLDAEDALGAIWLEVIGSLELNINVGELQKLYHALNLTSSCGDVQQLFDVLDDDNDGLISFSDFARQMAVFMTSQSEDNSIIESTPQRRRSYSNKSRQPVDLSTPDYRSTPLVTSQNNSHVTPTSFNNNNTSGFMSSQSPEGSPDSSNGSMTSQDSTMEQNYVGIPPYRRRQRGSQNGTRHSKRRNNKIVSLPHYHPISRRRLEDSPLYFLTGGNGRYVEIDKLKKIWFDDGIEESEEILENLGVNKDDSFSVEVLGEALETELSEHLVHRAICCLYKGGIRHYRSIQEQGSTDSSRSRSVVDNLNIQLQDQEERIERMEEETRRKMEDVKEQYKTELNELQTRLSKAHDQIEQQNEDESKKLRCEVDRLKVLEQTLREEIATLEAENNRLVSVNHQVESRLHAAESKEYQMRQDFDIAYRGMALCNKSNDEQRHHMEVLLDQFKQTSKKLQDENDELMNHLKVVQRRWRLDGELTMSRRASREDATSSPTSPRTSSPTSSSYSFGFAKCRLSLGGDEEQSRESRKPPNDCDVSLDFTNSDISEVLGISPLGKPPNNFVNVTKCPL</sequence>
<reference evidence="9" key="4">
    <citation type="submission" date="2025-09" db="UniProtKB">
        <authorList>
            <consortium name="Ensembl"/>
        </authorList>
    </citation>
    <scope>IDENTIFICATION</scope>
</reference>
<dbReference type="PROSITE" id="PS50222">
    <property type="entry name" value="EF_HAND_2"/>
    <property type="match status" value="2"/>
</dbReference>
<evidence type="ECO:0000256" key="6">
    <source>
        <dbReference type="SAM" id="Coils"/>
    </source>
</evidence>
<dbReference type="GO" id="GO:0005813">
    <property type="term" value="C:centrosome"/>
    <property type="evidence" value="ECO:0007669"/>
    <property type="project" value="UniProtKB-SubCell"/>
</dbReference>
<gene>
    <name evidence="9" type="primary">LOC100179999</name>
</gene>
<evidence type="ECO:0000256" key="3">
    <source>
        <dbReference type="ARBA" id="ARBA00022553"/>
    </source>
</evidence>
<evidence type="ECO:0000256" key="7">
    <source>
        <dbReference type="SAM" id="MobiDB-lite"/>
    </source>
</evidence>
<dbReference type="Proteomes" id="UP000008144">
    <property type="component" value="Chromosome 7"/>
</dbReference>
<feature type="region of interest" description="Disordered" evidence="7">
    <location>
        <begin position="686"/>
        <end position="714"/>
    </location>
</feature>
<dbReference type="InterPro" id="IPR002048">
    <property type="entry name" value="EF_hand_dom"/>
</dbReference>
<dbReference type="GeneID" id="100179999"/>
<keyword evidence="6" id="KW-0175">Coiled coil</keyword>
<feature type="domain" description="EF-hand" evidence="8">
    <location>
        <begin position="250"/>
        <end position="285"/>
    </location>
</feature>
<feature type="compositionally biased region" description="Low complexity" evidence="7">
    <location>
        <begin position="698"/>
        <end position="714"/>
    </location>
</feature>
<dbReference type="PANTHER" id="PTHR18905:SF13">
    <property type="entry name" value="NON-CENTROSOMAL MICROTUBULE ARRAY"/>
    <property type="match status" value="1"/>
</dbReference>
<feature type="region of interest" description="Disordered" evidence="7">
    <location>
        <begin position="287"/>
        <end position="399"/>
    </location>
</feature>
<dbReference type="KEGG" id="cin:100179999"/>
<dbReference type="HOGENOM" id="CLU_360136_0_0_1"/>
<feature type="compositionally biased region" description="Low complexity" evidence="7">
    <location>
        <begin position="347"/>
        <end position="358"/>
    </location>
</feature>
<accession>F6X628</accession>
<dbReference type="OMA" id="RDDHQIT"/>
<evidence type="ECO:0000256" key="4">
    <source>
        <dbReference type="ARBA" id="ARBA00022837"/>
    </source>
</evidence>